<accession>A0A318D1I6</accession>
<dbReference type="RefSeq" id="WP_110200889.1">
    <property type="nucleotide sequence ID" value="NZ_QICH01000002.1"/>
</dbReference>
<dbReference type="EMBL" id="QICH01000002">
    <property type="protein sequence ID" value="PXF63086.1"/>
    <property type="molecule type" value="Genomic_DNA"/>
</dbReference>
<dbReference type="PROSITE" id="PS51257">
    <property type="entry name" value="PROKAR_LIPOPROTEIN"/>
    <property type="match status" value="1"/>
</dbReference>
<comment type="caution">
    <text evidence="2">The sequence shown here is derived from an EMBL/GenBank/DDBJ whole genome shotgun (WGS) entry which is preliminary data.</text>
</comment>
<organism evidence="2 3">
    <name type="scientific">Kangiella spongicola</name>
    <dbReference type="NCBI Taxonomy" id="796379"/>
    <lineage>
        <taxon>Bacteria</taxon>
        <taxon>Pseudomonadati</taxon>
        <taxon>Pseudomonadota</taxon>
        <taxon>Gammaproteobacteria</taxon>
        <taxon>Kangiellales</taxon>
        <taxon>Kangiellaceae</taxon>
        <taxon>Kangiella</taxon>
    </lineage>
</organism>
<keyword evidence="3" id="KW-1185">Reference proteome</keyword>
<evidence type="ECO:0008006" key="4">
    <source>
        <dbReference type="Google" id="ProtNLM"/>
    </source>
</evidence>
<evidence type="ECO:0000256" key="1">
    <source>
        <dbReference type="SAM" id="SignalP"/>
    </source>
</evidence>
<feature type="signal peptide" evidence="1">
    <location>
        <begin position="1"/>
        <end position="22"/>
    </location>
</feature>
<reference evidence="2 3" key="1">
    <citation type="submission" date="2018-05" db="EMBL/GenBank/DDBJ databases">
        <title>Kangiella spongicola genome sequence.</title>
        <authorList>
            <person name="Maclea K.S."/>
            <person name="Goen A.E."/>
            <person name="Kelley C."/>
            <person name="Underriner A."/>
            <person name="Silverwood T."/>
            <person name="Trachtenberg A.M."/>
        </authorList>
    </citation>
    <scope>NUCLEOTIDE SEQUENCE [LARGE SCALE GENOMIC DNA]</scope>
    <source>
        <strain evidence="2 3">ATCC BAA-2076</strain>
    </source>
</reference>
<feature type="chain" id="PRO_5016307426" description="Lipoprotein" evidence="1">
    <location>
        <begin position="23"/>
        <end position="120"/>
    </location>
</feature>
<evidence type="ECO:0000313" key="3">
    <source>
        <dbReference type="Proteomes" id="UP000247689"/>
    </source>
</evidence>
<name>A0A318D1I6_9GAMM</name>
<dbReference type="Proteomes" id="UP000247689">
    <property type="component" value="Unassembled WGS sequence"/>
</dbReference>
<gene>
    <name evidence="2" type="ORF">DL796_06445</name>
</gene>
<dbReference type="AlphaFoldDB" id="A0A318D1I6"/>
<dbReference type="OrthoDB" id="5770293at2"/>
<sequence length="120" mass="13386">MIKKVYSLCLLALLISSCSANSNFDSVELVGNSYEAGSEWCSDFELTQDEVHSFFVKAEELTASQYHNEYDHIDCFVTGTVNYKTSSCQFKVWAGATAELKCGEKEYLLGCKECEFTGAQ</sequence>
<proteinExistence type="predicted"/>
<evidence type="ECO:0000313" key="2">
    <source>
        <dbReference type="EMBL" id="PXF63086.1"/>
    </source>
</evidence>
<protein>
    <recommendedName>
        <fullName evidence="4">Lipoprotein</fullName>
    </recommendedName>
</protein>
<keyword evidence="1" id="KW-0732">Signal</keyword>